<feature type="compositionally biased region" description="Basic and acidic residues" evidence="1">
    <location>
        <begin position="1"/>
        <end position="16"/>
    </location>
</feature>
<dbReference type="Proteomes" id="UP001577267">
    <property type="component" value="Unassembled WGS sequence"/>
</dbReference>
<feature type="region of interest" description="Disordered" evidence="1">
    <location>
        <begin position="1"/>
        <end position="25"/>
    </location>
</feature>
<evidence type="ECO:0000313" key="2">
    <source>
        <dbReference type="EMBL" id="MFB4194721.1"/>
    </source>
</evidence>
<evidence type="ECO:0000313" key="3">
    <source>
        <dbReference type="Proteomes" id="UP001577267"/>
    </source>
</evidence>
<gene>
    <name evidence="2" type="ORF">ACE11A_10200</name>
</gene>
<evidence type="ECO:0000256" key="1">
    <source>
        <dbReference type="SAM" id="MobiDB-lite"/>
    </source>
</evidence>
<reference evidence="2 3" key="1">
    <citation type="submission" date="2024-09" db="EMBL/GenBank/DDBJ databases">
        <title>Draft genome sequence of multifaceted antimicrobials producing Streptomyces sp. strain FH1.</title>
        <authorList>
            <person name="Hassan F."/>
            <person name="Ali H."/>
            <person name="Hassan N."/>
            <person name="Nawaz A."/>
        </authorList>
    </citation>
    <scope>NUCLEOTIDE SEQUENCE [LARGE SCALE GENOMIC DNA]</scope>
    <source>
        <strain evidence="2 3">FH1</strain>
    </source>
</reference>
<name>A0ABV4ZKR3_9ACTN</name>
<accession>A0ABV4ZKR3</accession>
<protein>
    <submittedName>
        <fullName evidence="2">Uncharacterized protein</fullName>
    </submittedName>
</protein>
<proteinExistence type="predicted"/>
<organism evidence="2 3">
    <name type="scientific">Streptomyces carpaticus</name>
    <dbReference type="NCBI Taxonomy" id="285558"/>
    <lineage>
        <taxon>Bacteria</taxon>
        <taxon>Bacillati</taxon>
        <taxon>Actinomycetota</taxon>
        <taxon>Actinomycetes</taxon>
        <taxon>Kitasatosporales</taxon>
        <taxon>Streptomycetaceae</taxon>
        <taxon>Streptomyces</taxon>
    </lineage>
</organism>
<dbReference type="EMBL" id="JBHGBT010000007">
    <property type="protein sequence ID" value="MFB4194721.1"/>
    <property type="molecule type" value="Genomic_DNA"/>
</dbReference>
<sequence>MSWEETERRCRERHEAAGLPVGSPAEKQAAIARNMLLTELAEAQRTGQATTES</sequence>
<comment type="caution">
    <text evidence="2">The sequence shown here is derived from an EMBL/GenBank/DDBJ whole genome shotgun (WGS) entry which is preliminary data.</text>
</comment>
<dbReference type="RefSeq" id="WP_375062703.1">
    <property type="nucleotide sequence ID" value="NZ_JBHGBT010000007.1"/>
</dbReference>
<keyword evidence="3" id="KW-1185">Reference proteome</keyword>